<evidence type="ECO:0000256" key="3">
    <source>
        <dbReference type="ARBA" id="ARBA00022490"/>
    </source>
</evidence>
<sequence length="288" mass="31328">MNLDDLLEEFKDGAKKQGKAVPKVAGGAHPLQRQVSDWDDESESPKKTSVALNALSSNPMNLYGQAAKPVAAQGKAQDDPWGDFQEPKKSVTTLANQDSSKRVANGTGGWDDEDEGDVQRGFGAVKSEPQQKKQYKKDKDDDDLDDLLNDFQGSKKANGAAQQAYTYSIPTSVQQKAATVSGSCYPLFIGGSSLKSGITQSSISPQSCSSLHCLSCDKPVHHFPGNKWRPHVDYLFVRNHNTNIKELVKGLEPSPAYAAYSCQCQWLALCETSATEAEKMNWICGGHK</sequence>
<dbReference type="InterPro" id="IPR029239">
    <property type="entry name" value="CFAP418"/>
</dbReference>
<organism evidence="7 8">
    <name type="scientific">Halteria grandinella</name>
    <dbReference type="NCBI Taxonomy" id="5974"/>
    <lineage>
        <taxon>Eukaryota</taxon>
        <taxon>Sar</taxon>
        <taxon>Alveolata</taxon>
        <taxon>Ciliophora</taxon>
        <taxon>Intramacronucleata</taxon>
        <taxon>Spirotrichea</taxon>
        <taxon>Stichotrichia</taxon>
        <taxon>Sporadotrichida</taxon>
        <taxon>Halteriidae</taxon>
        <taxon>Halteria</taxon>
    </lineage>
</organism>
<evidence type="ECO:0000256" key="2">
    <source>
        <dbReference type="ARBA" id="ARBA00004496"/>
    </source>
</evidence>
<evidence type="ECO:0000256" key="1">
    <source>
        <dbReference type="ARBA" id="ARBA00004437"/>
    </source>
</evidence>
<dbReference type="OrthoDB" id="259905at2759"/>
<dbReference type="Proteomes" id="UP000785679">
    <property type="component" value="Unassembled WGS sequence"/>
</dbReference>
<evidence type="ECO:0000256" key="5">
    <source>
        <dbReference type="ARBA" id="ARBA00026215"/>
    </source>
</evidence>
<protein>
    <recommendedName>
        <fullName evidence="5">Cilia- and flagella-associated protein 418</fullName>
    </recommendedName>
</protein>
<evidence type="ECO:0000313" key="7">
    <source>
        <dbReference type="EMBL" id="TNV83765.1"/>
    </source>
</evidence>
<comment type="function">
    <text evidence="4">May be involved in photoreceptor outer segment disk morphogenesis.</text>
</comment>
<dbReference type="PANTHER" id="PTHR33958">
    <property type="entry name" value="PROTEIN C8ORF37"/>
    <property type="match status" value="1"/>
</dbReference>
<evidence type="ECO:0000256" key="6">
    <source>
        <dbReference type="SAM" id="MobiDB-lite"/>
    </source>
</evidence>
<reference evidence="7" key="1">
    <citation type="submission" date="2019-06" db="EMBL/GenBank/DDBJ databases">
        <authorList>
            <person name="Zheng W."/>
        </authorList>
    </citation>
    <scope>NUCLEOTIDE SEQUENCE</scope>
    <source>
        <strain evidence="7">QDHG01</strain>
    </source>
</reference>
<feature type="region of interest" description="Disordered" evidence="6">
    <location>
        <begin position="66"/>
        <end position="152"/>
    </location>
</feature>
<evidence type="ECO:0000313" key="8">
    <source>
        <dbReference type="Proteomes" id="UP000785679"/>
    </source>
</evidence>
<dbReference type="Pfam" id="PF14996">
    <property type="entry name" value="RMP"/>
    <property type="match status" value="1"/>
</dbReference>
<feature type="region of interest" description="Disordered" evidence="6">
    <location>
        <begin position="13"/>
        <end position="52"/>
    </location>
</feature>
<dbReference type="GO" id="GO:0005829">
    <property type="term" value="C:cytosol"/>
    <property type="evidence" value="ECO:0007669"/>
    <property type="project" value="TreeGrafter"/>
</dbReference>
<dbReference type="PANTHER" id="PTHR33958:SF1">
    <property type="entry name" value="CILIA- AND FLAGELLA-ASSOCIATED PROTEIN 418"/>
    <property type="match status" value="1"/>
</dbReference>
<proteinExistence type="predicted"/>
<gene>
    <name evidence="7" type="ORF">FGO68_gene14526</name>
</gene>
<keyword evidence="8" id="KW-1185">Reference proteome</keyword>
<evidence type="ECO:0000256" key="4">
    <source>
        <dbReference type="ARBA" id="ARBA00024819"/>
    </source>
</evidence>
<dbReference type="EMBL" id="RRYP01003483">
    <property type="protein sequence ID" value="TNV83765.1"/>
    <property type="molecule type" value="Genomic_DNA"/>
</dbReference>
<comment type="subcellular location">
    <subcellularLocation>
        <location evidence="2">Cytoplasm</location>
    </subcellularLocation>
    <subcellularLocation>
        <location evidence="1">Photoreceptor inner segment</location>
    </subcellularLocation>
</comment>
<accession>A0A8J8T6R6</accession>
<comment type="caution">
    <text evidence="7">The sequence shown here is derived from an EMBL/GenBank/DDBJ whole genome shotgun (WGS) entry which is preliminary data.</text>
</comment>
<keyword evidence="3" id="KW-0963">Cytoplasm</keyword>
<name>A0A8J8T6R6_HALGN</name>
<dbReference type="AlphaFoldDB" id="A0A8J8T6R6"/>